<gene>
    <name evidence="3" type="primary">LOC118478190</name>
</gene>
<dbReference type="SMART" id="SM00327">
    <property type="entry name" value="VWA"/>
    <property type="match status" value="1"/>
</dbReference>
<dbReference type="Gene3D" id="3.40.50.410">
    <property type="entry name" value="von Willebrand factor, type A domain"/>
    <property type="match status" value="1"/>
</dbReference>
<proteinExistence type="predicted"/>
<evidence type="ECO:0000313" key="3">
    <source>
        <dbReference type="RefSeq" id="XP_035827161.1"/>
    </source>
</evidence>
<sequence length="192" mass="21076">MSVITYNARVRPQFCFNDYQNNAAVKEAISKIRYSTGVTRTDLALQYAREYTFNTSTDCGAREGAAKVVLVVTDGNSTVPGFTIQQAEKLHESGPTVITVGIGAALSRKELFAIASENSLVFRVNDFSLLDVIKNRVVATACMASLISPGYHDLCNAYCRSNMRCQMNVASEVNMCECPPFTTYDPKNIVCL</sequence>
<dbReference type="PANTHER" id="PTHR24020:SF20">
    <property type="entry name" value="PH DOMAIN-CONTAINING PROTEIN"/>
    <property type="match status" value="1"/>
</dbReference>
<dbReference type="Proteomes" id="UP000694888">
    <property type="component" value="Unplaced"/>
</dbReference>
<feature type="domain" description="VWFA" evidence="1">
    <location>
        <begin position="1"/>
        <end position="137"/>
    </location>
</feature>
<dbReference type="PANTHER" id="PTHR24020">
    <property type="entry name" value="COLLAGEN ALPHA"/>
    <property type="match status" value="1"/>
</dbReference>
<accession>A0ABM1VXL8</accession>
<dbReference type="SUPFAM" id="SSF53300">
    <property type="entry name" value="vWA-like"/>
    <property type="match status" value="1"/>
</dbReference>
<dbReference type="InterPro" id="IPR002035">
    <property type="entry name" value="VWF_A"/>
</dbReference>
<dbReference type="GeneID" id="118478190"/>
<reference evidence="3" key="1">
    <citation type="submission" date="2025-08" db="UniProtKB">
        <authorList>
            <consortium name="RefSeq"/>
        </authorList>
    </citation>
    <scope>IDENTIFICATION</scope>
</reference>
<evidence type="ECO:0000259" key="1">
    <source>
        <dbReference type="PROSITE" id="PS50234"/>
    </source>
</evidence>
<name>A0ABM1VXL8_APLCA</name>
<dbReference type="InterPro" id="IPR050525">
    <property type="entry name" value="ECM_Assembly_Org"/>
</dbReference>
<dbReference type="Pfam" id="PF00092">
    <property type="entry name" value="VWA"/>
    <property type="match status" value="1"/>
</dbReference>
<dbReference type="InterPro" id="IPR036465">
    <property type="entry name" value="vWFA_dom_sf"/>
</dbReference>
<protein>
    <submittedName>
        <fullName evidence="3">von Willebrand factor A domain-containing protein 1-like</fullName>
    </submittedName>
</protein>
<dbReference type="PROSITE" id="PS50234">
    <property type="entry name" value="VWFA"/>
    <property type="match status" value="1"/>
</dbReference>
<dbReference type="CDD" id="cd01450">
    <property type="entry name" value="vWFA_subfamily_ECM"/>
    <property type="match status" value="1"/>
</dbReference>
<organism evidence="2 3">
    <name type="scientific">Aplysia californica</name>
    <name type="common">California sea hare</name>
    <dbReference type="NCBI Taxonomy" id="6500"/>
    <lineage>
        <taxon>Eukaryota</taxon>
        <taxon>Metazoa</taxon>
        <taxon>Spiralia</taxon>
        <taxon>Lophotrochozoa</taxon>
        <taxon>Mollusca</taxon>
        <taxon>Gastropoda</taxon>
        <taxon>Heterobranchia</taxon>
        <taxon>Euthyneura</taxon>
        <taxon>Tectipleura</taxon>
        <taxon>Aplysiida</taxon>
        <taxon>Aplysioidea</taxon>
        <taxon>Aplysiidae</taxon>
        <taxon>Aplysia</taxon>
    </lineage>
</organism>
<evidence type="ECO:0000313" key="2">
    <source>
        <dbReference type="Proteomes" id="UP000694888"/>
    </source>
</evidence>
<keyword evidence="2" id="KW-1185">Reference proteome</keyword>
<dbReference type="RefSeq" id="XP_035827161.1">
    <property type="nucleotide sequence ID" value="XM_035971268.1"/>
</dbReference>